<evidence type="ECO:0000313" key="5">
    <source>
        <dbReference type="EMBL" id="GAA0484452.1"/>
    </source>
</evidence>
<evidence type="ECO:0000259" key="4">
    <source>
        <dbReference type="PROSITE" id="PS50956"/>
    </source>
</evidence>
<evidence type="ECO:0000313" key="6">
    <source>
        <dbReference type="Proteomes" id="UP001500713"/>
    </source>
</evidence>
<dbReference type="Gene3D" id="1.10.10.10">
    <property type="entry name" value="Winged helix-like DNA-binding domain superfamily/Winged helix DNA-binding domain"/>
    <property type="match status" value="1"/>
</dbReference>
<keyword evidence="2" id="KW-0238">DNA-binding</keyword>
<dbReference type="RefSeq" id="WP_229955246.1">
    <property type="nucleotide sequence ID" value="NZ_BAAAEM010000003.1"/>
</dbReference>
<dbReference type="SUPFAM" id="SSF54909">
    <property type="entry name" value="Dimeric alpha+beta barrel"/>
    <property type="match status" value="1"/>
</dbReference>
<dbReference type="InterPro" id="IPR036390">
    <property type="entry name" value="WH_DNA-bd_sf"/>
</dbReference>
<dbReference type="Gene3D" id="3.30.70.920">
    <property type="match status" value="1"/>
</dbReference>
<name>A0ABN1AUZ3_9SPHN</name>
<dbReference type="PRINTS" id="PR00033">
    <property type="entry name" value="HTHASNC"/>
</dbReference>
<keyword evidence="3" id="KW-0804">Transcription</keyword>
<feature type="domain" description="HTH asnC-type" evidence="4">
    <location>
        <begin position="5"/>
        <end position="66"/>
    </location>
</feature>
<dbReference type="EMBL" id="BAAAEM010000003">
    <property type="protein sequence ID" value="GAA0484452.1"/>
    <property type="molecule type" value="Genomic_DNA"/>
</dbReference>
<evidence type="ECO:0000256" key="2">
    <source>
        <dbReference type="ARBA" id="ARBA00023125"/>
    </source>
</evidence>
<keyword evidence="1" id="KW-0805">Transcription regulation</keyword>
<reference evidence="5 6" key="1">
    <citation type="journal article" date="2019" name="Int. J. Syst. Evol. Microbiol.">
        <title>The Global Catalogue of Microorganisms (GCM) 10K type strain sequencing project: providing services to taxonomists for standard genome sequencing and annotation.</title>
        <authorList>
            <consortium name="The Broad Institute Genomics Platform"/>
            <consortium name="The Broad Institute Genome Sequencing Center for Infectious Disease"/>
            <person name="Wu L."/>
            <person name="Ma J."/>
        </authorList>
    </citation>
    <scope>NUCLEOTIDE SEQUENCE [LARGE SCALE GENOMIC DNA]</scope>
    <source>
        <strain evidence="5 6">JCM 14162</strain>
    </source>
</reference>
<dbReference type="Pfam" id="PF01037">
    <property type="entry name" value="AsnC_trans_reg"/>
    <property type="match status" value="1"/>
</dbReference>
<dbReference type="SMART" id="SM00344">
    <property type="entry name" value="HTH_ASNC"/>
    <property type="match status" value="1"/>
</dbReference>
<dbReference type="InterPro" id="IPR011008">
    <property type="entry name" value="Dimeric_a/b-barrel"/>
</dbReference>
<dbReference type="InterPro" id="IPR019887">
    <property type="entry name" value="Tscrpt_reg_AsnC/Lrp_C"/>
</dbReference>
<comment type="caution">
    <text evidence="5">The sequence shown here is derived from an EMBL/GenBank/DDBJ whole genome shotgun (WGS) entry which is preliminary data.</text>
</comment>
<dbReference type="InterPro" id="IPR019888">
    <property type="entry name" value="Tscrpt_reg_AsnC-like"/>
</dbReference>
<proteinExistence type="predicted"/>
<dbReference type="PROSITE" id="PS50956">
    <property type="entry name" value="HTH_ASNC_2"/>
    <property type="match status" value="1"/>
</dbReference>
<evidence type="ECO:0000256" key="3">
    <source>
        <dbReference type="ARBA" id="ARBA00023163"/>
    </source>
</evidence>
<dbReference type="CDD" id="cd00090">
    <property type="entry name" value="HTH_ARSR"/>
    <property type="match status" value="1"/>
</dbReference>
<gene>
    <name evidence="5" type="ORF">GCM10009096_28820</name>
</gene>
<dbReference type="Proteomes" id="UP001500713">
    <property type="component" value="Unassembled WGS sequence"/>
</dbReference>
<organism evidence="5 6">
    <name type="scientific">Parasphingorhabdus litoris</name>
    <dbReference type="NCBI Taxonomy" id="394733"/>
    <lineage>
        <taxon>Bacteria</taxon>
        <taxon>Pseudomonadati</taxon>
        <taxon>Pseudomonadota</taxon>
        <taxon>Alphaproteobacteria</taxon>
        <taxon>Sphingomonadales</taxon>
        <taxon>Sphingomonadaceae</taxon>
        <taxon>Parasphingorhabdus</taxon>
    </lineage>
</organism>
<dbReference type="PANTHER" id="PTHR30154">
    <property type="entry name" value="LEUCINE-RESPONSIVE REGULATORY PROTEIN"/>
    <property type="match status" value="1"/>
</dbReference>
<sequence length="154" mass="17683">MKHKIDESDRIILDHLQNDAATSIHALVDSTGLSSASVQRRLKRLRSDGVIDREVAILDPEAMGQKMTFIVMVELERESLDQLDAFRRKIEKEPHVQQCYYVTGDADFILICLAPDMKAFEELTHRLFFKNQNVRRFHTNVVMSKTKTGLSVPI</sequence>
<protein>
    <submittedName>
        <fullName evidence="5">Lrp/AsnC family transcriptional regulator</fullName>
    </submittedName>
</protein>
<accession>A0ABN1AUZ3</accession>
<dbReference type="InterPro" id="IPR011991">
    <property type="entry name" value="ArsR-like_HTH"/>
</dbReference>
<dbReference type="PANTHER" id="PTHR30154:SF34">
    <property type="entry name" value="TRANSCRIPTIONAL REGULATOR AZLB"/>
    <property type="match status" value="1"/>
</dbReference>
<evidence type="ECO:0000256" key="1">
    <source>
        <dbReference type="ARBA" id="ARBA00023015"/>
    </source>
</evidence>
<keyword evidence="6" id="KW-1185">Reference proteome</keyword>
<dbReference type="SUPFAM" id="SSF46785">
    <property type="entry name" value="Winged helix' DNA-binding domain"/>
    <property type="match status" value="1"/>
</dbReference>
<dbReference type="InterPro" id="IPR036388">
    <property type="entry name" value="WH-like_DNA-bd_sf"/>
</dbReference>
<dbReference type="InterPro" id="IPR000485">
    <property type="entry name" value="AsnC-type_HTH_dom"/>
</dbReference>
<dbReference type="Pfam" id="PF13412">
    <property type="entry name" value="HTH_24"/>
    <property type="match status" value="1"/>
</dbReference>